<dbReference type="GO" id="GO:0016787">
    <property type="term" value="F:hydrolase activity"/>
    <property type="evidence" value="ECO:0007669"/>
    <property type="project" value="UniProtKB-KW"/>
</dbReference>
<comment type="caution">
    <text evidence="4">The sequence shown here is derived from an EMBL/GenBank/DDBJ whole genome shotgun (WGS) entry which is preliminary data.</text>
</comment>
<keyword evidence="5" id="KW-1185">Reference proteome</keyword>
<dbReference type="Pfam" id="PF00561">
    <property type="entry name" value="Abhydrolase_1"/>
    <property type="match status" value="1"/>
</dbReference>
<reference evidence="4" key="1">
    <citation type="journal article" date="2023" name="G3 (Bethesda)">
        <title>Whole genome assemblies of Zophobas morio and Tenebrio molitor.</title>
        <authorList>
            <person name="Kaur S."/>
            <person name="Stinson S.A."/>
            <person name="diCenzo G.C."/>
        </authorList>
    </citation>
    <scope>NUCLEOTIDE SEQUENCE</scope>
    <source>
        <strain evidence="4">QUZm001</strain>
    </source>
</reference>
<dbReference type="InterPro" id="IPR029058">
    <property type="entry name" value="AB_hydrolase_fold"/>
</dbReference>
<protein>
    <recommendedName>
        <fullName evidence="3">AB hydrolase-1 domain-containing protein</fullName>
    </recommendedName>
</protein>
<dbReference type="PANTHER" id="PTHR43798:SF14">
    <property type="entry name" value="SERINE HYDROLASE-LIKE PROTEIN DDB_G0286239"/>
    <property type="match status" value="1"/>
</dbReference>
<dbReference type="EMBL" id="JALNTZ010000003">
    <property type="protein sequence ID" value="KAJ3658681.1"/>
    <property type="molecule type" value="Genomic_DNA"/>
</dbReference>
<evidence type="ECO:0000259" key="3">
    <source>
        <dbReference type="Pfam" id="PF00561"/>
    </source>
</evidence>
<accession>A0AA38INX7</accession>
<name>A0AA38INX7_9CUCU</name>
<dbReference type="Gene3D" id="3.40.50.1820">
    <property type="entry name" value="alpha/beta hydrolase"/>
    <property type="match status" value="1"/>
</dbReference>
<sequence>METKVIEVEIPVPWGHVAAKIWGNQNDPLVLVIHGIMDNAGSFDRLIPLLPTSFCYICIDLPGHGRSSHFPPFLPIYTINYVIVYKLIMQYYKREKYIILGHSYGAQIGFLFARLYPEYVEKLIMLDTIHFFPIHVGQFQQNLTDKFDYIIELNEKMKTKSRPTYTYNEALQKLQDQRRNGHITREAAQALIHRSITKAPDGKYAFTLDPRMNSFVNPIHDFRYIIDTLKKFPVTCPVLMLLGRDSELQQMYMKPVTKFLQRYRNIRIKQVDGTHDVHNNNPEIVAPYVSKFLLMKKGKL</sequence>
<dbReference type="AlphaFoldDB" id="A0AA38INX7"/>
<gene>
    <name evidence="4" type="ORF">Zmor_010406</name>
</gene>
<evidence type="ECO:0000256" key="1">
    <source>
        <dbReference type="ARBA" id="ARBA00008645"/>
    </source>
</evidence>
<dbReference type="InterPro" id="IPR000073">
    <property type="entry name" value="AB_hydrolase_1"/>
</dbReference>
<evidence type="ECO:0000256" key="2">
    <source>
        <dbReference type="ARBA" id="ARBA00022801"/>
    </source>
</evidence>
<dbReference type="GO" id="GO:0016020">
    <property type="term" value="C:membrane"/>
    <property type="evidence" value="ECO:0007669"/>
    <property type="project" value="TreeGrafter"/>
</dbReference>
<dbReference type="InterPro" id="IPR050266">
    <property type="entry name" value="AB_hydrolase_sf"/>
</dbReference>
<dbReference type="SUPFAM" id="SSF53474">
    <property type="entry name" value="alpha/beta-Hydrolases"/>
    <property type="match status" value="1"/>
</dbReference>
<dbReference type="Proteomes" id="UP001168821">
    <property type="component" value="Unassembled WGS sequence"/>
</dbReference>
<evidence type="ECO:0000313" key="5">
    <source>
        <dbReference type="Proteomes" id="UP001168821"/>
    </source>
</evidence>
<proteinExistence type="inferred from homology"/>
<keyword evidence="2" id="KW-0378">Hydrolase</keyword>
<evidence type="ECO:0000313" key="4">
    <source>
        <dbReference type="EMBL" id="KAJ3658681.1"/>
    </source>
</evidence>
<dbReference type="PRINTS" id="PR00111">
    <property type="entry name" value="ABHYDROLASE"/>
</dbReference>
<dbReference type="PANTHER" id="PTHR43798">
    <property type="entry name" value="MONOACYLGLYCEROL LIPASE"/>
    <property type="match status" value="1"/>
</dbReference>
<feature type="domain" description="AB hydrolase-1" evidence="3">
    <location>
        <begin position="28"/>
        <end position="130"/>
    </location>
</feature>
<comment type="similarity">
    <text evidence="1">Belongs to the AB hydrolase superfamily.</text>
</comment>
<organism evidence="4 5">
    <name type="scientific">Zophobas morio</name>
    <dbReference type="NCBI Taxonomy" id="2755281"/>
    <lineage>
        <taxon>Eukaryota</taxon>
        <taxon>Metazoa</taxon>
        <taxon>Ecdysozoa</taxon>
        <taxon>Arthropoda</taxon>
        <taxon>Hexapoda</taxon>
        <taxon>Insecta</taxon>
        <taxon>Pterygota</taxon>
        <taxon>Neoptera</taxon>
        <taxon>Endopterygota</taxon>
        <taxon>Coleoptera</taxon>
        <taxon>Polyphaga</taxon>
        <taxon>Cucujiformia</taxon>
        <taxon>Tenebrionidae</taxon>
        <taxon>Zophobas</taxon>
    </lineage>
</organism>